<gene>
    <name evidence="1" type="ORF">QE152_g3564</name>
</gene>
<evidence type="ECO:0000313" key="2">
    <source>
        <dbReference type="Proteomes" id="UP001458880"/>
    </source>
</evidence>
<dbReference type="Proteomes" id="UP001458880">
    <property type="component" value="Unassembled WGS sequence"/>
</dbReference>
<proteinExistence type="predicted"/>
<name>A0AAW1N6T7_POPJA</name>
<protein>
    <recommendedName>
        <fullName evidence="3">Ribosomal protein L20</fullName>
    </recommendedName>
</protein>
<evidence type="ECO:0008006" key="3">
    <source>
        <dbReference type="Google" id="ProtNLM"/>
    </source>
</evidence>
<comment type="caution">
    <text evidence="1">The sequence shown here is derived from an EMBL/GenBank/DDBJ whole genome shotgun (WGS) entry which is preliminary data.</text>
</comment>
<keyword evidence="2" id="KW-1185">Reference proteome</keyword>
<dbReference type="EMBL" id="JASPKY010000014">
    <property type="protein sequence ID" value="KAK9753432.1"/>
    <property type="molecule type" value="Genomic_DNA"/>
</dbReference>
<reference evidence="1 2" key="1">
    <citation type="journal article" date="2024" name="BMC Genomics">
        <title>De novo assembly and annotation of Popillia japonica's genome with initial clues to its potential as an invasive pest.</title>
        <authorList>
            <person name="Cucini C."/>
            <person name="Boschi S."/>
            <person name="Funari R."/>
            <person name="Cardaioli E."/>
            <person name="Iannotti N."/>
            <person name="Marturano G."/>
            <person name="Paoli F."/>
            <person name="Bruttini M."/>
            <person name="Carapelli A."/>
            <person name="Frati F."/>
            <person name="Nardi F."/>
        </authorList>
    </citation>
    <scope>NUCLEOTIDE SEQUENCE [LARGE SCALE GENOMIC DNA]</scope>
    <source>
        <strain evidence="1">DMR45628</strain>
    </source>
</reference>
<evidence type="ECO:0000313" key="1">
    <source>
        <dbReference type="EMBL" id="KAK9753432.1"/>
    </source>
</evidence>
<accession>A0AAW1N6T7</accession>
<dbReference type="AlphaFoldDB" id="A0AAW1N6T7"/>
<organism evidence="1 2">
    <name type="scientific">Popillia japonica</name>
    <name type="common">Japanese beetle</name>
    <dbReference type="NCBI Taxonomy" id="7064"/>
    <lineage>
        <taxon>Eukaryota</taxon>
        <taxon>Metazoa</taxon>
        <taxon>Ecdysozoa</taxon>
        <taxon>Arthropoda</taxon>
        <taxon>Hexapoda</taxon>
        <taxon>Insecta</taxon>
        <taxon>Pterygota</taxon>
        <taxon>Neoptera</taxon>
        <taxon>Endopterygota</taxon>
        <taxon>Coleoptera</taxon>
        <taxon>Polyphaga</taxon>
        <taxon>Scarabaeiformia</taxon>
        <taxon>Scarabaeidae</taxon>
        <taxon>Rutelinae</taxon>
        <taxon>Popillia</taxon>
    </lineage>
</organism>
<sequence length="102" mass="12032">MMKLRDEAKASFRHTKSRGGWEYYKSLRNLTNKTFRAEKRAYFDYISRTRNSQSLWKHLNLLGLKKQEKINIPSSLKDPDTLNNFFARSVLNINIGSSVRYA</sequence>